<evidence type="ECO:0000256" key="1">
    <source>
        <dbReference type="SAM" id="MobiDB-lite"/>
    </source>
</evidence>
<dbReference type="Gene3D" id="3.30.460.10">
    <property type="entry name" value="Beta Polymerase, domain 2"/>
    <property type="match status" value="1"/>
</dbReference>
<dbReference type="PANTHER" id="PTHR47837:SF1">
    <property type="entry name" value="GTP PYROPHOSPHOKINASE YJBM"/>
    <property type="match status" value="1"/>
</dbReference>
<evidence type="ECO:0000313" key="3">
    <source>
        <dbReference type="EMBL" id="TCI09649.1"/>
    </source>
</evidence>
<reference evidence="3 4" key="1">
    <citation type="submission" date="2019-02" db="EMBL/GenBank/DDBJ databases">
        <title>Dyella amyloliquefaciens sp. nov., isolated from forest soil.</title>
        <authorList>
            <person name="Gao Z.-H."/>
            <person name="Qiu L.-H."/>
        </authorList>
    </citation>
    <scope>NUCLEOTIDE SEQUENCE [LARGE SCALE GENOMIC DNA]</scope>
    <source>
        <strain evidence="3 4">KACC 12747</strain>
    </source>
</reference>
<feature type="region of interest" description="Disordered" evidence="1">
    <location>
        <begin position="1"/>
        <end position="20"/>
    </location>
</feature>
<dbReference type="SMART" id="SM00954">
    <property type="entry name" value="RelA_SpoT"/>
    <property type="match status" value="1"/>
</dbReference>
<evidence type="ECO:0000313" key="4">
    <source>
        <dbReference type="Proteomes" id="UP000291822"/>
    </source>
</evidence>
<dbReference type="InterPro" id="IPR007685">
    <property type="entry name" value="RelA_SpoT"/>
</dbReference>
<dbReference type="RefSeq" id="WP_131406890.1">
    <property type="nucleotide sequence ID" value="NZ_SJTG01000002.1"/>
</dbReference>
<name>A0A4R0YLD4_9GAMM</name>
<organism evidence="3 4">
    <name type="scientific">Dyella soli</name>
    <dbReference type="NCBI Taxonomy" id="522319"/>
    <lineage>
        <taxon>Bacteria</taxon>
        <taxon>Pseudomonadati</taxon>
        <taxon>Pseudomonadota</taxon>
        <taxon>Gammaproteobacteria</taxon>
        <taxon>Lysobacterales</taxon>
        <taxon>Rhodanobacteraceae</taxon>
        <taxon>Dyella</taxon>
    </lineage>
</organism>
<protein>
    <recommendedName>
        <fullName evidence="2">RelA/SpoT domain-containing protein</fullName>
    </recommendedName>
</protein>
<dbReference type="SUPFAM" id="SSF81301">
    <property type="entry name" value="Nucleotidyltransferase"/>
    <property type="match status" value="1"/>
</dbReference>
<gene>
    <name evidence="3" type="ORF">EZM97_11835</name>
</gene>
<dbReference type="InterPro" id="IPR052366">
    <property type="entry name" value="GTP_Pyrophosphokinase"/>
</dbReference>
<proteinExistence type="predicted"/>
<feature type="domain" description="RelA/SpoT" evidence="2">
    <location>
        <begin position="66"/>
        <end position="170"/>
    </location>
</feature>
<dbReference type="PANTHER" id="PTHR47837">
    <property type="entry name" value="GTP PYROPHOSPHOKINASE YJBM"/>
    <property type="match status" value="1"/>
</dbReference>
<dbReference type="GO" id="GO:0015969">
    <property type="term" value="P:guanosine tetraphosphate metabolic process"/>
    <property type="evidence" value="ECO:0007669"/>
    <property type="project" value="InterPro"/>
</dbReference>
<dbReference type="InterPro" id="IPR043519">
    <property type="entry name" value="NT_sf"/>
</dbReference>
<sequence length="227" mass="25502">MQQELQRGDSPSPGTTKVDQLGGRLRVDDYSDEDLLLLDRFRRSHAFAYEHTVRAIREDLRLAPTGRPAKSTNAIRDKLHRSSIRLSQMQDIAGCRLIVEDRRRQDAIVADLMRLFPGSTVVDRRDKPSHGYRAVHVIVCIDDKAVEVQVRTEPQHVWAEYAEKLADTIDPALKYGGGPEGPRAILRALSNVAHFVEQIELDGTGQHQLFAVAIAEVASKLADLHRE</sequence>
<evidence type="ECO:0000259" key="2">
    <source>
        <dbReference type="SMART" id="SM00954"/>
    </source>
</evidence>
<dbReference type="Proteomes" id="UP000291822">
    <property type="component" value="Unassembled WGS sequence"/>
</dbReference>
<accession>A0A4R0YLD4</accession>
<dbReference type="AlphaFoldDB" id="A0A4R0YLD4"/>
<keyword evidence="4" id="KW-1185">Reference proteome</keyword>
<comment type="caution">
    <text evidence="3">The sequence shown here is derived from an EMBL/GenBank/DDBJ whole genome shotgun (WGS) entry which is preliminary data.</text>
</comment>
<dbReference type="Pfam" id="PF04607">
    <property type="entry name" value="RelA_SpoT"/>
    <property type="match status" value="1"/>
</dbReference>
<dbReference type="EMBL" id="SJTG01000002">
    <property type="protein sequence ID" value="TCI09649.1"/>
    <property type="molecule type" value="Genomic_DNA"/>
</dbReference>
<dbReference type="CDD" id="cd05399">
    <property type="entry name" value="NT_Rel-Spo_like"/>
    <property type="match status" value="1"/>
</dbReference>